<feature type="compositionally biased region" description="Basic residues" evidence="1">
    <location>
        <begin position="41"/>
        <end position="71"/>
    </location>
</feature>
<keyword evidence="3" id="KW-1185">Reference proteome</keyword>
<dbReference type="AlphaFoldDB" id="A0ABD2VUG9"/>
<sequence length="202" mass="22991">MTATRGKKFPSRTRFMYTHASTMLTARSDATTTTTSPPRARTGRRERKKKEKKRKRERERLDLRRKRRERRNPRCRDIASRSKSVCTAGSNENQIRRSERVITSMYSDVMKSIFSWRSENSSNFVYTESSRSGTRGVSGVGGDAAVALACASRHVHIVVTLLALSGAGVRVNEIIFPKLEKKIEPLHADATTCERLFYYIDA</sequence>
<feature type="compositionally biased region" description="Basic residues" evidence="1">
    <location>
        <begin position="1"/>
        <end position="11"/>
    </location>
</feature>
<reference evidence="2 3" key="1">
    <citation type="journal article" date="2024" name="bioRxiv">
        <title>A reference genome for Trichogramma kaykai: A tiny desert-dwelling parasitoid wasp with competing sex-ratio distorters.</title>
        <authorList>
            <person name="Culotta J."/>
            <person name="Lindsey A.R."/>
        </authorList>
    </citation>
    <scope>NUCLEOTIDE SEQUENCE [LARGE SCALE GENOMIC DNA]</scope>
    <source>
        <strain evidence="2 3">KSX58</strain>
    </source>
</reference>
<comment type="caution">
    <text evidence="2">The sequence shown here is derived from an EMBL/GenBank/DDBJ whole genome shotgun (WGS) entry which is preliminary data.</text>
</comment>
<feature type="compositionally biased region" description="Polar residues" evidence="1">
    <location>
        <begin position="81"/>
        <end position="91"/>
    </location>
</feature>
<dbReference type="EMBL" id="JBJJXI010000175">
    <property type="protein sequence ID" value="KAL3384364.1"/>
    <property type="molecule type" value="Genomic_DNA"/>
</dbReference>
<protein>
    <submittedName>
        <fullName evidence="2">Uncharacterized protein</fullName>
    </submittedName>
</protein>
<dbReference type="Proteomes" id="UP001627154">
    <property type="component" value="Unassembled WGS sequence"/>
</dbReference>
<feature type="region of interest" description="Disordered" evidence="1">
    <location>
        <begin position="1"/>
        <end position="91"/>
    </location>
</feature>
<organism evidence="2 3">
    <name type="scientific">Trichogramma kaykai</name>
    <dbReference type="NCBI Taxonomy" id="54128"/>
    <lineage>
        <taxon>Eukaryota</taxon>
        <taxon>Metazoa</taxon>
        <taxon>Ecdysozoa</taxon>
        <taxon>Arthropoda</taxon>
        <taxon>Hexapoda</taxon>
        <taxon>Insecta</taxon>
        <taxon>Pterygota</taxon>
        <taxon>Neoptera</taxon>
        <taxon>Endopterygota</taxon>
        <taxon>Hymenoptera</taxon>
        <taxon>Apocrita</taxon>
        <taxon>Proctotrupomorpha</taxon>
        <taxon>Chalcidoidea</taxon>
        <taxon>Trichogrammatidae</taxon>
        <taxon>Trichogramma</taxon>
    </lineage>
</organism>
<evidence type="ECO:0000256" key="1">
    <source>
        <dbReference type="SAM" id="MobiDB-lite"/>
    </source>
</evidence>
<name>A0ABD2VUG9_9HYME</name>
<feature type="compositionally biased region" description="Low complexity" evidence="1">
    <location>
        <begin position="25"/>
        <end position="40"/>
    </location>
</feature>
<evidence type="ECO:0000313" key="2">
    <source>
        <dbReference type="EMBL" id="KAL3384364.1"/>
    </source>
</evidence>
<accession>A0ABD2VUG9</accession>
<evidence type="ECO:0000313" key="3">
    <source>
        <dbReference type="Proteomes" id="UP001627154"/>
    </source>
</evidence>
<proteinExistence type="predicted"/>
<gene>
    <name evidence="2" type="ORF">TKK_019957</name>
</gene>